<protein>
    <submittedName>
        <fullName evidence="2">Glutathione S-transferase</fullName>
    </submittedName>
</protein>
<dbReference type="RefSeq" id="WP_093156906.1">
    <property type="nucleotide sequence ID" value="NZ_FNEK01000026.1"/>
</dbReference>
<reference evidence="2 3" key="1">
    <citation type="submission" date="2016-10" db="EMBL/GenBank/DDBJ databases">
        <authorList>
            <person name="de Groot N.N."/>
        </authorList>
    </citation>
    <scope>NUCLEOTIDE SEQUENCE [LARGE SCALE GENOMIC DNA]</scope>
    <source>
        <strain evidence="2 3">DSM 25294</strain>
    </source>
</reference>
<dbReference type="CDD" id="cd03194">
    <property type="entry name" value="GST_C_3"/>
    <property type="match status" value="1"/>
</dbReference>
<accession>A0A1G8XJ64</accession>
<dbReference type="STRING" id="571298.SAMN04488026_102655"/>
<evidence type="ECO:0000259" key="1">
    <source>
        <dbReference type="PROSITE" id="PS50404"/>
    </source>
</evidence>
<dbReference type="GO" id="GO:0006749">
    <property type="term" value="P:glutathione metabolic process"/>
    <property type="evidence" value="ECO:0007669"/>
    <property type="project" value="TreeGrafter"/>
</dbReference>
<gene>
    <name evidence="2" type="ORF">SAMN04488026_102655</name>
</gene>
<name>A0A1G8XJ64_9RHOB</name>
<dbReference type="Pfam" id="PF13409">
    <property type="entry name" value="GST_N_2"/>
    <property type="match status" value="1"/>
</dbReference>
<dbReference type="PANTHER" id="PTHR42673:SF4">
    <property type="entry name" value="MALEYLACETOACETATE ISOMERASE"/>
    <property type="match status" value="1"/>
</dbReference>
<dbReference type="Gene3D" id="1.20.1050.10">
    <property type="match status" value="1"/>
</dbReference>
<dbReference type="EMBL" id="FNEK01000026">
    <property type="protein sequence ID" value="SDJ90483.1"/>
    <property type="molecule type" value="Genomic_DNA"/>
</dbReference>
<dbReference type="InterPro" id="IPR036282">
    <property type="entry name" value="Glutathione-S-Trfase_C_sf"/>
</dbReference>
<keyword evidence="2" id="KW-0808">Transferase</keyword>
<dbReference type="GO" id="GO:0016034">
    <property type="term" value="F:maleylacetoacetate isomerase activity"/>
    <property type="evidence" value="ECO:0007669"/>
    <property type="project" value="TreeGrafter"/>
</dbReference>
<organism evidence="2 3">
    <name type="scientific">Aliiruegeria lutimaris</name>
    <dbReference type="NCBI Taxonomy" id="571298"/>
    <lineage>
        <taxon>Bacteria</taxon>
        <taxon>Pseudomonadati</taxon>
        <taxon>Pseudomonadota</taxon>
        <taxon>Alphaproteobacteria</taxon>
        <taxon>Rhodobacterales</taxon>
        <taxon>Roseobacteraceae</taxon>
        <taxon>Aliiruegeria</taxon>
    </lineage>
</organism>
<keyword evidence="3" id="KW-1185">Reference proteome</keyword>
<dbReference type="SUPFAM" id="SSF52833">
    <property type="entry name" value="Thioredoxin-like"/>
    <property type="match status" value="1"/>
</dbReference>
<dbReference type="GO" id="GO:0004364">
    <property type="term" value="F:glutathione transferase activity"/>
    <property type="evidence" value="ECO:0007669"/>
    <property type="project" value="TreeGrafter"/>
</dbReference>
<dbReference type="PANTHER" id="PTHR42673">
    <property type="entry name" value="MALEYLACETOACETATE ISOMERASE"/>
    <property type="match status" value="1"/>
</dbReference>
<evidence type="ECO:0000313" key="2">
    <source>
        <dbReference type="EMBL" id="SDJ90483.1"/>
    </source>
</evidence>
<dbReference type="OrthoDB" id="9799538at2"/>
<proteinExistence type="predicted"/>
<dbReference type="AlphaFoldDB" id="A0A1G8XJ64"/>
<sequence>MSKELYFGDPAYSSWSLRAWLLFDRFGIDYEPIWVDFLSGSVADQMKPIPPARTVPTLRLPDGAVLWESLAIAEELASRYPDAGLWPSDPSARATARSLAAEMHAGFGTLRNECPMHLRTAYAEAPSSPALEADLRRLELIWDHARSKHPGSEPWLCGGYSIADAFFAPVAARIAGYGLSASPSARIYVDAHLADPAFRRWRAIGQLRGERLPWYDRDYPRADWPGPKPLNAEAIEDGTAENTACPFSGKPVTDLAKIEGRVIGFCNSFCRDKVVADAGAWPEVMALLAR</sequence>
<dbReference type="Proteomes" id="UP000199382">
    <property type="component" value="Unassembled WGS sequence"/>
</dbReference>
<dbReference type="InterPro" id="IPR004045">
    <property type="entry name" value="Glutathione_S-Trfase_N"/>
</dbReference>
<evidence type="ECO:0000313" key="3">
    <source>
        <dbReference type="Proteomes" id="UP000199382"/>
    </source>
</evidence>
<feature type="domain" description="GST N-terminal" evidence="1">
    <location>
        <begin position="3"/>
        <end position="84"/>
    </location>
</feature>
<dbReference type="InterPro" id="IPR036249">
    <property type="entry name" value="Thioredoxin-like_sf"/>
</dbReference>
<dbReference type="Gene3D" id="3.40.30.10">
    <property type="entry name" value="Glutaredoxin"/>
    <property type="match status" value="1"/>
</dbReference>
<dbReference type="GO" id="GO:0006559">
    <property type="term" value="P:L-phenylalanine catabolic process"/>
    <property type="evidence" value="ECO:0007669"/>
    <property type="project" value="TreeGrafter"/>
</dbReference>
<dbReference type="PROSITE" id="PS50404">
    <property type="entry name" value="GST_NTER"/>
    <property type="match status" value="1"/>
</dbReference>
<dbReference type="SUPFAM" id="SSF47616">
    <property type="entry name" value="GST C-terminal domain-like"/>
    <property type="match status" value="1"/>
</dbReference>